<evidence type="ECO:0000256" key="2">
    <source>
        <dbReference type="SAM" id="Phobius"/>
    </source>
</evidence>
<reference evidence="3 4" key="1">
    <citation type="journal article" date="2019" name="Genome Biol. Evol.">
        <title>Whole-Genome Sequencing of the Giant Devil Catfish, Bagarius yarrelli.</title>
        <authorList>
            <person name="Jiang W."/>
            <person name="Lv Y."/>
            <person name="Cheng L."/>
            <person name="Yang K."/>
            <person name="Chao B."/>
            <person name="Wang X."/>
            <person name="Li Y."/>
            <person name="Pan X."/>
            <person name="You X."/>
            <person name="Zhang Y."/>
            <person name="Yang J."/>
            <person name="Li J."/>
            <person name="Zhang X."/>
            <person name="Liu S."/>
            <person name="Sun C."/>
            <person name="Yang J."/>
            <person name="Shi Q."/>
        </authorList>
    </citation>
    <scope>NUCLEOTIDE SEQUENCE [LARGE SCALE GENOMIC DNA]</scope>
    <source>
        <strain evidence="3">JWS20170419001</strain>
        <tissue evidence="3">Muscle</tissue>
    </source>
</reference>
<accession>A0A556VVF1</accession>
<keyword evidence="2" id="KW-0472">Membrane</keyword>
<feature type="compositionally biased region" description="Basic and acidic residues" evidence="1">
    <location>
        <begin position="1"/>
        <end position="23"/>
    </location>
</feature>
<dbReference type="OrthoDB" id="9943862at2759"/>
<gene>
    <name evidence="3" type="ORF">Baya_16438</name>
</gene>
<feature type="transmembrane region" description="Helical" evidence="2">
    <location>
        <begin position="39"/>
        <end position="56"/>
    </location>
</feature>
<dbReference type="AlphaFoldDB" id="A0A556VVF1"/>
<keyword evidence="2" id="KW-1133">Transmembrane helix</keyword>
<protein>
    <submittedName>
        <fullName evidence="3">CKLF-like MARVEL transmembrane domain-containing protein 3</fullName>
    </submittedName>
</protein>
<evidence type="ECO:0000313" key="4">
    <source>
        <dbReference type="Proteomes" id="UP000319801"/>
    </source>
</evidence>
<keyword evidence="2 3" id="KW-0812">Transmembrane</keyword>
<sequence length="84" mass="9612">MDRVSQKMDRVKMDRVSQSRKDGQSLSGVKMDRDSQTEVFGFIATIVFALDFYFIFNELADFLKGGANEEVPNKRDSDYDSDSD</sequence>
<name>A0A556VVF1_BAGYA</name>
<keyword evidence="4" id="KW-1185">Reference proteome</keyword>
<evidence type="ECO:0000256" key="1">
    <source>
        <dbReference type="SAM" id="MobiDB-lite"/>
    </source>
</evidence>
<comment type="caution">
    <text evidence="3">The sequence shown here is derived from an EMBL/GenBank/DDBJ whole genome shotgun (WGS) entry which is preliminary data.</text>
</comment>
<organism evidence="3 4">
    <name type="scientific">Bagarius yarrelli</name>
    <name type="common">Goonch</name>
    <name type="synonym">Bagrus yarrelli</name>
    <dbReference type="NCBI Taxonomy" id="175774"/>
    <lineage>
        <taxon>Eukaryota</taxon>
        <taxon>Metazoa</taxon>
        <taxon>Chordata</taxon>
        <taxon>Craniata</taxon>
        <taxon>Vertebrata</taxon>
        <taxon>Euteleostomi</taxon>
        <taxon>Actinopterygii</taxon>
        <taxon>Neopterygii</taxon>
        <taxon>Teleostei</taxon>
        <taxon>Ostariophysi</taxon>
        <taxon>Siluriformes</taxon>
        <taxon>Sisoridae</taxon>
        <taxon>Sisorinae</taxon>
        <taxon>Bagarius</taxon>
    </lineage>
</organism>
<feature type="region of interest" description="Disordered" evidence="1">
    <location>
        <begin position="1"/>
        <end position="30"/>
    </location>
</feature>
<evidence type="ECO:0000313" key="3">
    <source>
        <dbReference type="EMBL" id="TTW57045.1"/>
    </source>
</evidence>
<dbReference type="Proteomes" id="UP000319801">
    <property type="component" value="Unassembled WGS sequence"/>
</dbReference>
<proteinExistence type="predicted"/>
<dbReference type="EMBL" id="VCAZ01000303">
    <property type="protein sequence ID" value="TTW57045.1"/>
    <property type="molecule type" value="Genomic_DNA"/>
</dbReference>